<dbReference type="InterPro" id="IPR052200">
    <property type="entry name" value="Protoporphyrinogen_IX_DH"/>
</dbReference>
<dbReference type="OrthoDB" id="9795729at2"/>
<dbReference type="InterPro" id="IPR026816">
    <property type="entry name" value="Flavodoxin_dom"/>
</dbReference>
<name>A0A3A8ACJ9_9HYPH</name>
<feature type="domain" description="Flavodoxin" evidence="1">
    <location>
        <begin position="4"/>
        <end position="154"/>
    </location>
</feature>
<dbReference type="GO" id="GO:0006783">
    <property type="term" value="P:heme biosynthetic process"/>
    <property type="evidence" value="ECO:0007669"/>
    <property type="project" value="TreeGrafter"/>
</dbReference>
<dbReference type="EMBL" id="QFWV02000002">
    <property type="protein sequence ID" value="RKF08032.1"/>
    <property type="molecule type" value="Genomic_DNA"/>
</dbReference>
<dbReference type="Gene3D" id="3.40.50.360">
    <property type="match status" value="1"/>
</dbReference>
<comment type="caution">
    <text evidence="2">The sequence shown here is derived from an EMBL/GenBank/DDBJ whole genome shotgun (WGS) entry which is preliminary data.</text>
</comment>
<dbReference type="PANTHER" id="PTHR38030">
    <property type="entry name" value="PROTOPORPHYRINOGEN IX DEHYDROGENASE [MENAQUINONE]"/>
    <property type="match status" value="1"/>
</dbReference>
<sequence length="184" mass="20795">MRILVIYATVEGQTREIAEHIGRYLKDNQHEAVMVDTTHPPDSLSIDEIDGIICAGPVHIGAFPAPLRRYVERHKRELMARPGVFVSVSLTAAGDDAGEWEELNEITAHFSEETGWWPVSVHHAAGALKYTEYDFFRKWMLKRIADKKDAPTDTTHDYEFTDWGALDLFVDGFVKDIPDVAGKI</sequence>
<dbReference type="RefSeq" id="WP_109767996.1">
    <property type="nucleotide sequence ID" value="NZ_JASHJQ010000015.1"/>
</dbReference>
<evidence type="ECO:0000313" key="3">
    <source>
        <dbReference type="Proteomes" id="UP000246132"/>
    </source>
</evidence>
<dbReference type="Pfam" id="PF12724">
    <property type="entry name" value="Flavodoxin_5"/>
    <property type="match status" value="1"/>
</dbReference>
<gene>
    <name evidence="2" type="ORF">DEM25_001490</name>
</gene>
<protein>
    <submittedName>
        <fullName evidence="2">Protoporphyrinogen oxidase</fullName>
    </submittedName>
</protein>
<keyword evidence="3" id="KW-1185">Reference proteome</keyword>
<evidence type="ECO:0000259" key="1">
    <source>
        <dbReference type="Pfam" id="PF12724"/>
    </source>
</evidence>
<dbReference type="PANTHER" id="PTHR38030:SF2">
    <property type="entry name" value="PROTOPORPHYRINOGEN IX DEHYDROGENASE [QUINONE]"/>
    <property type="match status" value="1"/>
</dbReference>
<dbReference type="GO" id="GO:0070819">
    <property type="term" value="F:menaquinone-dependent protoporphyrinogen oxidase activity"/>
    <property type="evidence" value="ECO:0007669"/>
    <property type="project" value="TreeGrafter"/>
</dbReference>
<dbReference type="SUPFAM" id="SSF52218">
    <property type="entry name" value="Flavoproteins"/>
    <property type="match status" value="1"/>
</dbReference>
<dbReference type="GO" id="GO:0010181">
    <property type="term" value="F:FMN binding"/>
    <property type="evidence" value="ECO:0007669"/>
    <property type="project" value="TreeGrafter"/>
</dbReference>
<accession>A0A3A8ACJ9</accession>
<evidence type="ECO:0000313" key="2">
    <source>
        <dbReference type="EMBL" id="RKF08032.1"/>
    </source>
</evidence>
<reference evidence="2 3" key="1">
    <citation type="journal article" date="2018" name="Int. J. Syst. Bacteriol.">
        <title>Oceaniradius stylonemae gen. nov., sp. nov., isolated from a red alga, Stylonema cornu-cervi.</title>
        <authorList>
            <person name="Jeong S."/>
        </authorList>
    </citation>
    <scope>NUCLEOTIDE SEQUENCE [LARGE SCALE GENOMIC DNA]</scope>
    <source>
        <strain evidence="2 3">StC1</strain>
    </source>
</reference>
<dbReference type="InterPro" id="IPR029039">
    <property type="entry name" value="Flavoprotein-like_sf"/>
</dbReference>
<organism evidence="2 3">
    <name type="scientific">Oceaniradius stylonematis</name>
    <dbReference type="NCBI Taxonomy" id="2184161"/>
    <lineage>
        <taxon>Bacteria</taxon>
        <taxon>Pseudomonadati</taxon>
        <taxon>Pseudomonadota</taxon>
        <taxon>Alphaproteobacteria</taxon>
        <taxon>Hyphomicrobiales</taxon>
        <taxon>Ahrensiaceae</taxon>
        <taxon>Oceaniradius</taxon>
    </lineage>
</organism>
<dbReference type="AlphaFoldDB" id="A0A3A8ACJ9"/>
<proteinExistence type="predicted"/>
<dbReference type="Proteomes" id="UP000246132">
    <property type="component" value="Unassembled WGS sequence"/>
</dbReference>